<dbReference type="RefSeq" id="WP_186459242.1">
    <property type="nucleotide sequence ID" value="NZ_VIWX01000001.1"/>
</dbReference>
<feature type="domain" description="DUF397" evidence="1">
    <location>
        <begin position="16"/>
        <end position="70"/>
    </location>
</feature>
<dbReference type="InterPro" id="IPR007278">
    <property type="entry name" value="DUF397"/>
</dbReference>
<evidence type="ECO:0000259" key="1">
    <source>
        <dbReference type="Pfam" id="PF04149"/>
    </source>
</evidence>
<reference evidence="2 3" key="1">
    <citation type="submission" date="2019-06" db="EMBL/GenBank/DDBJ databases">
        <title>Sequencing the genomes of 1000 actinobacteria strains.</title>
        <authorList>
            <person name="Klenk H.-P."/>
        </authorList>
    </citation>
    <scope>NUCLEOTIDE SEQUENCE [LARGE SCALE GENOMIC DNA]</scope>
    <source>
        <strain evidence="2 3">DSM 46699</strain>
    </source>
</reference>
<dbReference type="Pfam" id="PF04149">
    <property type="entry name" value="DUF397"/>
    <property type="match status" value="1"/>
</dbReference>
<dbReference type="EMBL" id="VIWX01000001">
    <property type="protein sequence ID" value="TWG08137.1"/>
    <property type="molecule type" value="Genomic_DNA"/>
</dbReference>
<evidence type="ECO:0000313" key="2">
    <source>
        <dbReference type="EMBL" id="TWG08137.1"/>
    </source>
</evidence>
<dbReference type="AlphaFoldDB" id="A0A561V951"/>
<protein>
    <submittedName>
        <fullName evidence="2">Uncharacterized protein DUF397</fullName>
    </submittedName>
</protein>
<accession>A0A561V951</accession>
<comment type="caution">
    <text evidence="2">The sequence shown here is derived from an EMBL/GenBank/DDBJ whole genome shotgun (WGS) entry which is preliminary data.</text>
</comment>
<evidence type="ECO:0000313" key="3">
    <source>
        <dbReference type="Proteomes" id="UP000316184"/>
    </source>
</evidence>
<dbReference type="Proteomes" id="UP000316184">
    <property type="component" value="Unassembled WGS sequence"/>
</dbReference>
<keyword evidence="3" id="KW-1185">Reference proteome</keyword>
<organism evidence="2 3">
    <name type="scientific">Saccharopolyspora dendranthemae</name>
    <dbReference type="NCBI Taxonomy" id="1181886"/>
    <lineage>
        <taxon>Bacteria</taxon>
        <taxon>Bacillati</taxon>
        <taxon>Actinomycetota</taxon>
        <taxon>Actinomycetes</taxon>
        <taxon>Pseudonocardiales</taxon>
        <taxon>Pseudonocardiaceae</taxon>
        <taxon>Saccharopolyspora</taxon>
    </lineage>
</organism>
<gene>
    <name evidence="2" type="ORF">FHU35_11756</name>
</gene>
<name>A0A561V951_9PSEU</name>
<dbReference type="PROSITE" id="PS51257">
    <property type="entry name" value="PROKAR_LIPOPROTEIN"/>
    <property type="match status" value="1"/>
</dbReference>
<proteinExistence type="predicted"/>
<sequence length="77" mass="8154">MRHPEPNENPVFSATGWGSASACGPNGGNCVEVNLTAPGRVAVRDSKRLTGDVLLDFDTASWSRFLTGMRSGIFDVG</sequence>